<dbReference type="EMBL" id="CP017479">
    <property type="protein sequence ID" value="AOW08557.1"/>
    <property type="molecule type" value="Genomic_DNA"/>
</dbReference>
<sequence>MFGQRQPSFYEKSNNLELTIVPKMGFATFKESGNVPLNGFVNGGDVLLSFKMNRKFNLSTGLGFLEFDGNKTIEGNTTSLKNSYLHIPLHLKTDFVITKDDTQNRTTFLELGVGLYSNYLFKQEMVTVDNVFVDKNGNWNFGISGHLGIKFILAEDFNLGIGFETESDFTKINSNNKEMENQNMICSLLSLGIGL</sequence>
<dbReference type="InterPro" id="IPR011250">
    <property type="entry name" value="OMP/PagP_B-barrel"/>
</dbReference>
<accession>A0AAC9I324</accession>
<dbReference type="Proteomes" id="UP000175968">
    <property type="component" value="Chromosome"/>
</dbReference>
<dbReference type="KEGG" id="fgl:EM308_03045"/>
<evidence type="ECO:0008006" key="3">
    <source>
        <dbReference type="Google" id="ProtNLM"/>
    </source>
</evidence>
<protein>
    <recommendedName>
        <fullName evidence="3">Outer membrane protein beta-barrel domain-containing protein</fullName>
    </recommendedName>
</protein>
<evidence type="ECO:0000313" key="2">
    <source>
        <dbReference type="Proteomes" id="UP000175968"/>
    </source>
</evidence>
<dbReference type="AlphaFoldDB" id="A0AAC9I324"/>
<proteinExistence type="predicted"/>
<dbReference type="SUPFAM" id="SSF56925">
    <property type="entry name" value="OMPA-like"/>
    <property type="match status" value="1"/>
</dbReference>
<evidence type="ECO:0000313" key="1">
    <source>
        <dbReference type="EMBL" id="AOW08557.1"/>
    </source>
</evidence>
<gene>
    <name evidence="1" type="ORF">EM308_03045</name>
</gene>
<keyword evidence="2" id="KW-1185">Reference proteome</keyword>
<name>A0AAC9I324_9FLAO</name>
<organism evidence="1 2">
    <name type="scientific">Flavobacterium gilvum</name>
    <dbReference type="NCBI Taxonomy" id="1492737"/>
    <lineage>
        <taxon>Bacteria</taxon>
        <taxon>Pseudomonadati</taxon>
        <taxon>Bacteroidota</taxon>
        <taxon>Flavobacteriia</taxon>
        <taxon>Flavobacteriales</taxon>
        <taxon>Flavobacteriaceae</taxon>
        <taxon>Flavobacterium</taxon>
    </lineage>
</organism>
<reference evidence="1 2" key="1">
    <citation type="submission" date="2016-10" db="EMBL/GenBank/DDBJ databases">
        <title>Flavobacterium gilvum sp. nov., isolated from stream water.</title>
        <authorList>
            <person name="Shin S.-K."/>
            <person name="Cho Y.-J."/>
            <person name="Yi H."/>
        </authorList>
    </citation>
    <scope>NUCLEOTIDE SEQUENCE [LARGE SCALE GENOMIC DNA]</scope>
    <source>
        <strain evidence="1 2">EM1308</strain>
    </source>
</reference>